<dbReference type="GO" id="GO:0016787">
    <property type="term" value="F:hydrolase activity"/>
    <property type="evidence" value="ECO:0007669"/>
    <property type="project" value="UniProtKB-KW"/>
</dbReference>
<dbReference type="PATRIC" id="fig|1133569.4.peg.429"/>
<dbReference type="Gene3D" id="3.40.50.1820">
    <property type="entry name" value="alpha/beta hydrolase"/>
    <property type="match status" value="1"/>
</dbReference>
<dbReference type="InterPro" id="IPR013094">
    <property type="entry name" value="AB_hydrolase_3"/>
</dbReference>
<evidence type="ECO:0000313" key="4">
    <source>
        <dbReference type="Proteomes" id="UP000051576"/>
    </source>
</evidence>
<dbReference type="InterPro" id="IPR029058">
    <property type="entry name" value="AB_hydrolase_fold"/>
</dbReference>
<evidence type="ECO:0000256" key="1">
    <source>
        <dbReference type="ARBA" id="ARBA00022801"/>
    </source>
</evidence>
<dbReference type="SUPFAM" id="SSF53474">
    <property type="entry name" value="alpha/beta-Hydrolases"/>
    <property type="match status" value="1"/>
</dbReference>
<name>A0A0R2CB47_9LACO</name>
<proteinExistence type="predicted"/>
<accession>A0A0R2CB47</accession>
<gene>
    <name evidence="3" type="ORF">FD21_GL000405</name>
</gene>
<keyword evidence="1 3" id="KW-0378">Hydrolase</keyword>
<organism evidence="3 4">
    <name type="scientific">Liquorilactobacillus vini DSM 20605</name>
    <dbReference type="NCBI Taxonomy" id="1133569"/>
    <lineage>
        <taxon>Bacteria</taxon>
        <taxon>Bacillati</taxon>
        <taxon>Bacillota</taxon>
        <taxon>Bacilli</taxon>
        <taxon>Lactobacillales</taxon>
        <taxon>Lactobacillaceae</taxon>
        <taxon>Liquorilactobacillus</taxon>
    </lineage>
</organism>
<dbReference type="EMBL" id="AYYX01000014">
    <property type="protein sequence ID" value="KRM89038.1"/>
    <property type="molecule type" value="Genomic_DNA"/>
</dbReference>
<feature type="domain" description="Alpha/beta hydrolase fold-3" evidence="2">
    <location>
        <begin position="66"/>
        <end position="251"/>
    </location>
</feature>
<dbReference type="Pfam" id="PF07859">
    <property type="entry name" value="Abhydrolase_3"/>
    <property type="match status" value="1"/>
</dbReference>
<protein>
    <submittedName>
        <fullName evidence="3">Hydrolase, alpha beta domain protein</fullName>
    </submittedName>
</protein>
<dbReference type="PANTHER" id="PTHR48081">
    <property type="entry name" value="AB HYDROLASE SUPERFAMILY PROTEIN C4A8.06C"/>
    <property type="match status" value="1"/>
</dbReference>
<dbReference type="RefSeq" id="WP_010579983.1">
    <property type="nucleotide sequence ID" value="NZ_AHYZ01000050.1"/>
</dbReference>
<evidence type="ECO:0000313" key="3">
    <source>
        <dbReference type="EMBL" id="KRM89038.1"/>
    </source>
</evidence>
<keyword evidence="4" id="KW-1185">Reference proteome</keyword>
<dbReference type="AlphaFoldDB" id="A0A0R2CB47"/>
<dbReference type="Proteomes" id="UP000051576">
    <property type="component" value="Unassembled WGS sequence"/>
</dbReference>
<sequence length="296" mass="34082">MITKSLQEKISTARRAWKKGDDQRDAGLTKQVSGIKRFDNLVYGPAGQWNLADIYRLDNERTLPVIVNIHGGGWFYGTKETYQFYCLTLAQSGFAVVNFNYRLAPETPYPGAIQDVVRLMSWLAYNKTSYHLDLNNVYLVGDSAGGQLTEQYLAIDSNPVYRQLCGFSRPLLKIRAAALNCGVYFLPEAHFQPDDLETAYFQPALVAKYRRQLEVEKYLTTALPPIFLMTANQDFLREKTVQLDQWLNKNQIVHCFKLYGDTQQPRFHDFQINQKDQIATQCNQAEIAFFKTYLLK</sequence>
<dbReference type="InterPro" id="IPR050300">
    <property type="entry name" value="GDXG_lipolytic_enzyme"/>
</dbReference>
<evidence type="ECO:0000259" key="2">
    <source>
        <dbReference type="Pfam" id="PF07859"/>
    </source>
</evidence>
<dbReference type="eggNOG" id="COG0657">
    <property type="taxonomic scope" value="Bacteria"/>
</dbReference>
<dbReference type="STRING" id="1133569.FD21_GL000405"/>
<comment type="caution">
    <text evidence="3">The sequence shown here is derived from an EMBL/GenBank/DDBJ whole genome shotgun (WGS) entry which is preliminary data.</text>
</comment>
<reference evidence="3 4" key="1">
    <citation type="journal article" date="2015" name="Genome Announc.">
        <title>Expanding the biotechnology potential of lactobacilli through comparative genomics of 213 strains and associated genera.</title>
        <authorList>
            <person name="Sun Z."/>
            <person name="Harris H.M."/>
            <person name="McCann A."/>
            <person name="Guo C."/>
            <person name="Argimon S."/>
            <person name="Zhang W."/>
            <person name="Yang X."/>
            <person name="Jeffery I.B."/>
            <person name="Cooney J.C."/>
            <person name="Kagawa T.F."/>
            <person name="Liu W."/>
            <person name="Song Y."/>
            <person name="Salvetti E."/>
            <person name="Wrobel A."/>
            <person name="Rasinkangas P."/>
            <person name="Parkhill J."/>
            <person name="Rea M.C."/>
            <person name="O'Sullivan O."/>
            <person name="Ritari J."/>
            <person name="Douillard F.P."/>
            <person name="Paul Ross R."/>
            <person name="Yang R."/>
            <person name="Briner A.E."/>
            <person name="Felis G.E."/>
            <person name="de Vos W.M."/>
            <person name="Barrangou R."/>
            <person name="Klaenhammer T.R."/>
            <person name="Caufield P.W."/>
            <person name="Cui Y."/>
            <person name="Zhang H."/>
            <person name="O'Toole P.W."/>
        </authorList>
    </citation>
    <scope>NUCLEOTIDE SEQUENCE [LARGE SCALE GENOMIC DNA]</scope>
    <source>
        <strain evidence="3 4">DSM 20605</strain>
    </source>
</reference>